<organism evidence="2 3">
    <name type="scientific">Caloramator proteoclasticus DSM 10124</name>
    <dbReference type="NCBI Taxonomy" id="1121262"/>
    <lineage>
        <taxon>Bacteria</taxon>
        <taxon>Bacillati</taxon>
        <taxon>Bacillota</taxon>
        <taxon>Clostridia</taxon>
        <taxon>Eubacteriales</taxon>
        <taxon>Clostridiaceae</taxon>
        <taxon>Caloramator</taxon>
    </lineage>
</organism>
<protein>
    <recommendedName>
        <fullName evidence="1">DUF6877 domain-containing protein</fullName>
    </recommendedName>
</protein>
<dbReference type="EMBL" id="FQVG01000104">
    <property type="protein sequence ID" value="SHF50862.1"/>
    <property type="molecule type" value="Genomic_DNA"/>
</dbReference>
<name>A0A1M5C8Y0_9CLOT</name>
<evidence type="ECO:0000313" key="2">
    <source>
        <dbReference type="EMBL" id="SHF50862.1"/>
    </source>
</evidence>
<dbReference type="Pfam" id="PF21793">
    <property type="entry name" value="DUF6877"/>
    <property type="match status" value="1"/>
</dbReference>
<accession>A0A1M5C8Y0</accession>
<gene>
    <name evidence="2" type="ORF">SAMN02746091_02671</name>
</gene>
<dbReference type="RefSeq" id="WP_073250423.1">
    <property type="nucleotide sequence ID" value="NZ_FQVG01000104.1"/>
</dbReference>
<reference evidence="3" key="1">
    <citation type="submission" date="2016-11" db="EMBL/GenBank/DDBJ databases">
        <authorList>
            <person name="Varghese N."/>
            <person name="Submissions S."/>
        </authorList>
    </citation>
    <scope>NUCLEOTIDE SEQUENCE [LARGE SCALE GENOMIC DNA]</scope>
    <source>
        <strain evidence="3">DSM 10124</strain>
    </source>
</reference>
<evidence type="ECO:0000259" key="1">
    <source>
        <dbReference type="Pfam" id="PF21793"/>
    </source>
</evidence>
<dbReference type="InterPro" id="IPR049242">
    <property type="entry name" value="DUF6877"/>
</dbReference>
<dbReference type="Proteomes" id="UP000184423">
    <property type="component" value="Unassembled WGS sequence"/>
</dbReference>
<keyword evidence="3" id="KW-1185">Reference proteome</keyword>
<dbReference type="AlphaFoldDB" id="A0A1M5C8Y0"/>
<feature type="domain" description="DUF6877" evidence="1">
    <location>
        <begin position="3"/>
        <end position="54"/>
    </location>
</feature>
<proteinExistence type="predicted"/>
<evidence type="ECO:0000313" key="3">
    <source>
        <dbReference type="Proteomes" id="UP000184423"/>
    </source>
</evidence>
<sequence length="67" mass="7961">MLKNLDDLLEVAHKLPPEVFDDIEKRITDWLASGGKETDPYIKRQLMYAELWLRRRGEYEGINNRTV</sequence>